<evidence type="ECO:0000313" key="1">
    <source>
        <dbReference type="EMBL" id="KAA6374547.1"/>
    </source>
</evidence>
<dbReference type="EMBL" id="SNRW01011892">
    <property type="protein sequence ID" value="KAA6374547.1"/>
    <property type="molecule type" value="Genomic_DNA"/>
</dbReference>
<sequence length="133" mass="15083">GSGVLLPTTTILENLPQNCLYFVRVPLEFSIRKVLSIEISLTIPLSSFLIEAISEKSSTYLYCTALSLSQLNYISGLGGLSQATKTDPEKELRFLLRQFNRRLRMDQLKEIIEIAKEDSQQATLKLMEELNNK</sequence>
<reference evidence="1 2" key="1">
    <citation type="submission" date="2019-03" db="EMBL/GenBank/DDBJ databases">
        <title>Single cell metagenomics reveals metabolic interactions within the superorganism composed of flagellate Streblomastix strix and complex community of Bacteroidetes bacteria on its surface.</title>
        <authorList>
            <person name="Treitli S.C."/>
            <person name="Kolisko M."/>
            <person name="Husnik F."/>
            <person name="Keeling P."/>
            <person name="Hampl V."/>
        </authorList>
    </citation>
    <scope>NUCLEOTIDE SEQUENCE [LARGE SCALE GENOMIC DNA]</scope>
    <source>
        <strain evidence="1">ST1C</strain>
    </source>
</reference>
<protein>
    <submittedName>
        <fullName evidence="1">Uncharacterized protein</fullName>
    </submittedName>
</protein>
<gene>
    <name evidence="1" type="ORF">EZS28_029926</name>
</gene>
<evidence type="ECO:0000313" key="2">
    <source>
        <dbReference type="Proteomes" id="UP000324800"/>
    </source>
</evidence>
<feature type="non-terminal residue" evidence="1">
    <location>
        <position position="1"/>
    </location>
</feature>
<name>A0A5J4UW70_9EUKA</name>
<dbReference type="AlphaFoldDB" id="A0A5J4UW70"/>
<proteinExistence type="predicted"/>
<comment type="caution">
    <text evidence="1">The sequence shown here is derived from an EMBL/GenBank/DDBJ whole genome shotgun (WGS) entry which is preliminary data.</text>
</comment>
<accession>A0A5J4UW70</accession>
<dbReference type="Proteomes" id="UP000324800">
    <property type="component" value="Unassembled WGS sequence"/>
</dbReference>
<organism evidence="1 2">
    <name type="scientific">Streblomastix strix</name>
    <dbReference type="NCBI Taxonomy" id="222440"/>
    <lineage>
        <taxon>Eukaryota</taxon>
        <taxon>Metamonada</taxon>
        <taxon>Preaxostyla</taxon>
        <taxon>Oxymonadida</taxon>
        <taxon>Streblomastigidae</taxon>
        <taxon>Streblomastix</taxon>
    </lineage>
</organism>